<name>A0A835YB55_9CHLO</name>
<feature type="coiled-coil region" evidence="1">
    <location>
        <begin position="395"/>
        <end position="422"/>
    </location>
</feature>
<dbReference type="EMBL" id="JAEHOE010000006">
    <property type="protein sequence ID" value="KAG2499443.1"/>
    <property type="molecule type" value="Genomic_DNA"/>
</dbReference>
<feature type="region of interest" description="Disordered" evidence="2">
    <location>
        <begin position="78"/>
        <end position="111"/>
    </location>
</feature>
<dbReference type="AlphaFoldDB" id="A0A835YB55"/>
<keyword evidence="1" id="KW-0175">Coiled coil</keyword>
<comment type="caution">
    <text evidence="3">The sequence shown here is derived from an EMBL/GenBank/DDBJ whole genome shotgun (WGS) entry which is preliminary data.</text>
</comment>
<reference evidence="3" key="1">
    <citation type="journal article" date="2020" name="bioRxiv">
        <title>Comparative genomics of Chlamydomonas.</title>
        <authorList>
            <person name="Craig R.J."/>
            <person name="Hasan A.R."/>
            <person name="Ness R.W."/>
            <person name="Keightley P.D."/>
        </authorList>
    </citation>
    <scope>NUCLEOTIDE SEQUENCE</scope>
    <source>
        <strain evidence="3">CCAP 11/70</strain>
    </source>
</reference>
<organism evidence="3 4">
    <name type="scientific">Edaphochlamys debaryana</name>
    <dbReference type="NCBI Taxonomy" id="47281"/>
    <lineage>
        <taxon>Eukaryota</taxon>
        <taxon>Viridiplantae</taxon>
        <taxon>Chlorophyta</taxon>
        <taxon>core chlorophytes</taxon>
        <taxon>Chlorophyceae</taxon>
        <taxon>CS clade</taxon>
        <taxon>Chlamydomonadales</taxon>
        <taxon>Chlamydomonadales incertae sedis</taxon>
        <taxon>Edaphochlamys</taxon>
    </lineage>
</organism>
<dbReference type="OrthoDB" id="544531at2759"/>
<feature type="coiled-coil region" evidence="1">
    <location>
        <begin position="259"/>
        <end position="300"/>
    </location>
</feature>
<evidence type="ECO:0000256" key="2">
    <source>
        <dbReference type="SAM" id="MobiDB-lite"/>
    </source>
</evidence>
<feature type="coiled-coil region" evidence="1">
    <location>
        <begin position="44"/>
        <end position="71"/>
    </location>
</feature>
<gene>
    <name evidence="3" type="ORF">HYH03_002390</name>
</gene>
<accession>A0A835YB55</accession>
<dbReference type="Proteomes" id="UP000612055">
    <property type="component" value="Unassembled WGS sequence"/>
</dbReference>
<evidence type="ECO:0000313" key="3">
    <source>
        <dbReference type="EMBL" id="KAG2499443.1"/>
    </source>
</evidence>
<sequence length="522" mass="57690">MVKVQRGPVGQAAEAIKDALHARLVPGDPSSPLNEGIYSALRLVEAFLNARREQADELESLKAQIKRIMMTTVAARASPPRVLRGERLTRSAASGEPGQGLPSTSPRNDAELAAAGGGRLQLYSRSSARSAGSASASVDWTLPQRTLNRKAFVRQAGGGFGRLSLVQDDLARRAEAAAKVAEAERVAATKAMFDGQMAEVNKRRAAEREARRQAQLDMDEEIRQFQLSEEARLKAERDLQASLRDFYTNQVDELHARKRHEAQELAHEHAAERAELQAEEAAERRRLEALARENAQQRERIKADLAAAMAAKAAAKAARVQEEARYNREYMAKMDADEAARRRAVEMRAEKMRRAFERGGGVALQNAMAEQARLDEERAVRHAAEVEAAAAAREKADRERRRREAQAAMAELDGQIAAKKAEREAALAAEIALREEMRRTEAAAKAARDAAKLAARKDAADSLLAQKRALAEQRRRRFHEYQDPVEERYRWLHAGPLGGTERAFNNLAVPEGKAALLSSMVL</sequence>
<evidence type="ECO:0008006" key="5">
    <source>
        <dbReference type="Google" id="ProtNLM"/>
    </source>
</evidence>
<evidence type="ECO:0000256" key="1">
    <source>
        <dbReference type="SAM" id="Coils"/>
    </source>
</evidence>
<keyword evidence="4" id="KW-1185">Reference proteome</keyword>
<evidence type="ECO:0000313" key="4">
    <source>
        <dbReference type="Proteomes" id="UP000612055"/>
    </source>
</evidence>
<feature type="coiled-coil region" evidence="1">
    <location>
        <begin position="171"/>
        <end position="217"/>
    </location>
</feature>
<protein>
    <recommendedName>
        <fullName evidence="5">Trichohyalin-plectin-homology domain-containing protein</fullName>
    </recommendedName>
</protein>
<proteinExistence type="predicted"/>